<protein>
    <submittedName>
        <fullName evidence="2">Uncharacterized protein</fullName>
    </submittedName>
</protein>
<keyword evidence="1" id="KW-1133">Transmembrane helix</keyword>
<evidence type="ECO:0000313" key="3">
    <source>
        <dbReference type="Proteomes" id="UP000202922"/>
    </source>
</evidence>
<dbReference type="AlphaFoldDB" id="A0A238KRL7"/>
<evidence type="ECO:0000256" key="1">
    <source>
        <dbReference type="SAM" id="Phobius"/>
    </source>
</evidence>
<keyword evidence="1" id="KW-0472">Membrane</keyword>
<accession>A0A238KRL7</accession>
<organism evidence="2 3">
    <name type="scientific">Actibacterium lipolyticum</name>
    <dbReference type="NCBI Taxonomy" id="1524263"/>
    <lineage>
        <taxon>Bacteria</taxon>
        <taxon>Pseudomonadati</taxon>
        <taxon>Pseudomonadota</taxon>
        <taxon>Alphaproteobacteria</taxon>
        <taxon>Rhodobacterales</taxon>
        <taxon>Roseobacteraceae</taxon>
        <taxon>Actibacterium</taxon>
    </lineage>
</organism>
<keyword evidence="3" id="KW-1185">Reference proteome</keyword>
<dbReference type="Proteomes" id="UP000202922">
    <property type="component" value="Unassembled WGS sequence"/>
</dbReference>
<dbReference type="EMBL" id="FXYE01000002">
    <property type="protein sequence ID" value="SMX45445.1"/>
    <property type="molecule type" value="Genomic_DNA"/>
</dbReference>
<reference evidence="3" key="1">
    <citation type="submission" date="2017-05" db="EMBL/GenBank/DDBJ databases">
        <authorList>
            <person name="Rodrigo-Torres L."/>
            <person name="Arahal R. D."/>
            <person name="Lucena T."/>
        </authorList>
    </citation>
    <scope>NUCLEOTIDE SEQUENCE [LARGE SCALE GENOMIC DNA]</scope>
    <source>
        <strain evidence="3">CECT 8621</strain>
    </source>
</reference>
<proteinExistence type="predicted"/>
<gene>
    <name evidence="2" type="ORF">COL8621_02799</name>
</gene>
<dbReference type="PROSITE" id="PS51257">
    <property type="entry name" value="PROKAR_LIPOPROTEIN"/>
    <property type="match status" value="1"/>
</dbReference>
<keyword evidence="1" id="KW-0812">Transmembrane</keyword>
<sequence>MPFLKGVGQRRLWAVFLRPHSGLAGLWTVACRYPLVLTAYLVFGIGYFHTRAHMRCCIAEIDGRQLPPQTPNLKANVMKAMTLAALMAAAPFAVSADTLTLSSPLAGGTLHTNAVDMSVYWTQSDDAFEVVAYYVTRDETAPQKLQMRLENGDHVVFGLPGQTGTAYSFERVADALVVTTAPVKTELAYN</sequence>
<name>A0A238KRL7_9RHOB</name>
<feature type="transmembrane region" description="Helical" evidence="1">
    <location>
        <begin position="26"/>
        <end position="48"/>
    </location>
</feature>
<evidence type="ECO:0000313" key="2">
    <source>
        <dbReference type="EMBL" id="SMX45445.1"/>
    </source>
</evidence>